<evidence type="ECO:0000313" key="1">
    <source>
        <dbReference type="EMBL" id="GGY21975.1"/>
    </source>
</evidence>
<dbReference type="RefSeq" id="WP_190198377.1">
    <property type="nucleotide sequence ID" value="NZ_BMWE01000008.1"/>
</dbReference>
<sequence length="60" mass="6150">MEKTTAIMELMAGYEAYSDVRELNVTAAAEAPATSPACIASATASFVASQFSARTIDGGC</sequence>
<evidence type="ECO:0000313" key="2">
    <source>
        <dbReference type="Proteomes" id="UP000653308"/>
    </source>
</evidence>
<proteinExistence type="predicted"/>
<dbReference type="InterPro" id="IPR049906">
    <property type="entry name" value="LxmA-like_leader"/>
</dbReference>
<dbReference type="NCBIfam" id="NF038146">
    <property type="entry name" value="LxmA_leader"/>
    <property type="match status" value="1"/>
</dbReference>
<dbReference type="Proteomes" id="UP000653308">
    <property type="component" value="Unassembled WGS sequence"/>
</dbReference>
<comment type="caution">
    <text evidence="1">The sequence shown here is derived from an EMBL/GenBank/DDBJ whole genome shotgun (WGS) entry which is preliminary data.</text>
</comment>
<dbReference type="EMBL" id="BMWE01000008">
    <property type="protein sequence ID" value="GGY21975.1"/>
    <property type="molecule type" value="Genomic_DNA"/>
</dbReference>
<protein>
    <submittedName>
        <fullName evidence="1">Uncharacterized protein</fullName>
    </submittedName>
</protein>
<reference evidence="2" key="1">
    <citation type="journal article" date="2019" name="Int. J. Syst. Evol. Microbiol.">
        <title>The Global Catalogue of Microorganisms (GCM) 10K type strain sequencing project: providing services to taxonomists for standard genome sequencing and annotation.</title>
        <authorList>
            <consortium name="The Broad Institute Genomics Platform"/>
            <consortium name="The Broad Institute Genome Sequencing Center for Infectious Disease"/>
            <person name="Wu L."/>
            <person name="Ma J."/>
        </authorList>
    </citation>
    <scope>NUCLEOTIDE SEQUENCE [LARGE SCALE GENOMIC DNA]</scope>
    <source>
        <strain evidence="2">JCM 4957</strain>
    </source>
</reference>
<accession>A0ABQ2ZRZ1</accession>
<keyword evidence="2" id="KW-1185">Reference proteome</keyword>
<gene>
    <name evidence="1" type="ORF">GCM10010384_30790</name>
</gene>
<name>A0ABQ2ZRZ1_9ACTN</name>
<organism evidence="1 2">
    <name type="scientific">Streptomyces djakartensis</name>
    <dbReference type="NCBI Taxonomy" id="68193"/>
    <lineage>
        <taxon>Bacteria</taxon>
        <taxon>Bacillati</taxon>
        <taxon>Actinomycetota</taxon>
        <taxon>Actinomycetes</taxon>
        <taxon>Kitasatosporales</taxon>
        <taxon>Streptomycetaceae</taxon>
        <taxon>Streptomyces</taxon>
    </lineage>
</organism>